<dbReference type="Pfam" id="PF05199">
    <property type="entry name" value="GMC_oxred_C"/>
    <property type="match status" value="1"/>
</dbReference>
<gene>
    <name evidence="3" type="ORF">WN51_09191</name>
</gene>
<reference evidence="3 4" key="1">
    <citation type="submission" date="2015-07" db="EMBL/GenBank/DDBJ databases">
        <title>The genome of Melipona quadrifasciata.</title>
        <authorList>
            <person name="Pan H."/>
            <person name="Kapheim K."/>
        </authorList>
    </citation>
    <scope>NUCLEOTIDE SEQUENCE [LARGE SCALE GENOMIC DNA]</scope>
    <source>
        <strain evidence="3">0111107301</strain>
        <tissue evidence="3">Whole body</tissue>
    </source>
</reference>
<dbReference type="Gene3D" id="3.30.560.10">
    <property type="entry name" value="Glucose Oxidase, domain 3"/>
    <property type="match status" value="1"/>
</dbReference>
<proteinExistence type="inferred from homology"/>
<dbReference type="STRING" id="166423.A0A0N0U337"/>
<dbReference type="InterPro" id="IPR036188">
    <property type="entry name" value="FAD/NAD-bd_sf"/>
</dbReference>
<dbReference type="Gene3D" id="3.50.50.60">
    <property type="entry name" value="FAD/NAD(P)-binding domain"/>
    <property type="match status" value="1"/>
</dbReference>
<evidence type="ECO:0000313" key="4">
    <source>
        <dbReference type="Proteomes" id="UP000053105"/>
    </source>
</evidence>
<accession>A0A0N0U337</accession>
<name>A0A0N0U337_9HYME</name>
<feature type="domain" description="Glucose-methanol-choline oxidoreductase C-terminal" evidence="2">
    <location>
        <begin position="2"/>
        <end position="42"/>
    </location>
</feature>
<keyword evidence="4" id="KW-1185">Reference proteome</keyword>
<dbReference type="EMBL" id="KQ436012">
    <property type="protein sequence ID" value="KOX67574.1"/>
    <property type="molecule type" value="Genomic_DNA"/>
</dbReference>
<sequence length="64" mass="7283">DYWECVVRHYTLTVYHPVGTCKMGPSTDPEAVVDPQLRVYGVFARVSETRSCLGKFVDCILFAR</sequence>
<evidence type="ECO:0000259" key="2">
    <source>
        <dbReference type="Pfam" id="PF05199"/>
    </source>
</evidence>
<organism evidence="3 4">
    <name type="scientific">Melipona quadrifasciata</name>
    <dbReference type="NCBI Taxonomy" id="166423"/>
    <lineage>
        <taxon>Eukaryota</taxon>
        <taxon>Metazoa</taxon>
        <taxon>Ecdysozoa</taxon>
        <taxon>Arthropoda</taxon>
        <taxon>Hexapoda</taxon>
        <taxon>Insecta</taxon>
        <taxon>Pterygota</taxon>
        <taxon>Neoptera</taxon>
        <taxon>Endopterygota</taxon>
        <taxon>Hymenoptera</taxon>
        <taxon>Apocrita</taxon>
        <taxon>Aculeata</taxon>
        <taxon>Apoidea</taxon>
        <taxon>Anthophila</taxon>
        <taxon>Apidae</taxon>
        <taxon>Melipona</taxon>
    </lineage>
</organism>
<dbReference type="PANTHER" id="PTHR11552">
    <property type="entry name" value="GLUCOSE-METHANOL-CHOLINE GMC OXIDOREDUCTASE"/>
    <property type="match status" value="1"/>
</dbReference>
<dbReference type="AlphaFoldDB" id="A0A0N0U337"/>
<dbReference type="GO" id="GO:0050660">
    <property type="term" value="F:flavin adenine dinucleotide binding"/>
    <property type="evidence" value="ECO:0007669"/>
    <property type="project" value="InterPro"/>
</dbReference>
<dbReference type="InterPro" id="IPR012132">
    <property type="entry name" value="GMC_OxRdtase"/>
</dbReference>
<comment type="similarity">
    <text evidence="1">Belongs to the GMC oxidoreductase family.</text>
</comment>
<dbReference type="Proteomes" id="UP000053105">
    <property type="component" value="Unassembled WGS sequence"/>
</dbReference>
<dbReference type="OrthoDB" id="269227at2759"/>
<feature type="non-terminal residue" evidence="3">
    <location>
        <position position="1"/>
    </location>
</feature>
<evidence type="ECO:0000313" key="3">
    <source>
        <dbReference type="EMBL" id="KOX67574.1"/>
    </source>
</evidence>
<dbReference type="PANTHER" id="PTHR11552:SF227">
    <property type="entry name" value="GLUCOSE DEHYDROGENASE [FAD, QUINONE]-LIKE PROTEIN"/>
    <property type="match status" value="1"/>
</dbReference>
<dbReference type="GO" id="GO:0016614">
    <property type="term" value="F:oxidoreductase activity, acting on CH-OH group of donors"/>
    <property type="evidence" value="ECO:0007669"/>
    <property type="project" value="InterPro"/>
</dbReference>
<protein>
    <submittedName>
        <fullName evidence="3">Glucose dehydrogenase [acceptor]</fullName>
    </submittedName>
</protein>
<evidence type="ECO:0000256" key="1">
    <source>
        <dbReference type="ARBA" id="ARBA00010790"/>
    </source>
</evidence>
<dbReference type="InterPro" id="IPR007867">
    <property type="entry name" value="GMC_OxRtase_C"/>
</dbReference>